<reference evidence="2" key="3">
    <citation type="submission" date="2025-09" db="UniProtKB">
        <authorList>
            <consortium name="Ensembl"/>
        </authorList>
    </citation>
    <scope>IDENTIFICATION</scope>
</reference>
<dbReference type="GO" id="GO:1990923">
    <property type="term" value="C:PET complex"/>
    <property type="evidence" value="ECO:0000318"/>
    <property type="project" value="GO_Central"/>
</dbReference>
<dbReference type="InterPro" id="IPR002562">
    <property type="entry name" value="3'-5'_exonuclease_dom"/>
</dbReference>
<dbReference type="PANTHER" id="PTHR46628">
    <property type="entry name" value="PIRNA BIOGENESIS PROTEIN EXD1"/>
    <property type="match status" value="1"/>
</dbReference>
<dbReference type="GO" id="GO:0034587">
    <property type="term" value="P:piRNA processing"/>
    <property type="evidence" value="ECO:0000318"/>
    <property type="project" value="GO_Central"/>
</dbReference>
<dbReference type="OMA" id="GMEPTCM"/>
<dbReference type="Bgee" id="ENSLOCG00000012278">
    <property type="expression patterns" value="Expressed in ovary and 2 other cell types or tissues"/>
</dbReference>
<dbReference type="Gene3D" id="3.30.420.10">
    <property type="entry name" value="Ribonuclease H-like superfamily/Ribonuclease H"/>
    <property type="match status" value="1"/>
</dbReference>
<keyword evidence="3" id="KW-1185">Reference proteome</keyword>
<dbReference type="eggNOG" id="KOG2405">
    <property type="taxonomic scope" value="Eukaryota"/>
</dbReference>
<dbReference type="Pfam" id="PF01612">
    <property type="entry name" value="DNA_pol_A_exo1"/>
    <property type="match status" value="1"/>
</dbReference>
<dbReference type="InterPro" id="IPR052144">
    <property type="entry name" value="piRNA_biogenesis_EXD1"/>
</dbReference>
<protein>
    <recommendedName>
        <fullName evidence="1">3'-5' exonuclease domain-containing protein</fullName>
    </recommendedName>
</protein>
<evidence type="ECO:0000313" key="3">
    <source>
        <dbReference type="Proteomes" id="UP000018468"/>
    </source>
</evidence>
<reference evidence="3" key="1">
    <citation type="submission" date="2011-12" db="EMBL/GenBank/DDBJ databases">
        <title>The Draft Genome of Lepisosteus oculatus.</title>
        <authorList>
            <consortium name="The Broad Institute Genome Assembly &amp; Analysis Group"/>
            <consortium name="Computational R&amp;D Group"/>
            <consortium name="and Sequencing Platform"/>
            <person name="Di Palma F."/>
            <person name="Alfoldi J."/>
            <person name="Johnson J."/>
            <person name="Berlin A."/>
            <person name="Gnerre S."/>
            <person name="Jaffe D."/>
            <person name="MacCallum I."/>
            <person name="Young S."/>
            <person name="Walker B.J."/>
            <person name="Lander E.S."/>
            <person name="Lindblad-Toh K."/>
        </authorList>
    </citation>
    <scope>NUCLEOTIDE SEQUENCE [LARGE SCALE GENOMIC DNA]</scope>
</reference>
<dbReference type="Ensembl" id="ENSLOCT00000015139.1">
    <property type="protein sequence ID" value="ENSLOCP00000015110.1"/>
    <property type="gene ID" value="ENSLOCG00000012278.1"/>
</dbReference>
<dbReference type="SMART" id="SM00474">
    <property type="entry name" value="35EXOc"/>
    <property type="match status" value="1"/>
</dbReference>
<dbReference type="FunCoup" id="W5N3A1">
    <property type="interactions" value="243"/>
</dbReference>
<evidence type="ECO:0000259" key="1">
    <source>
        <dbReference type="SMART" id="SM00474"/>
    </source>
</evidence>
<sequence length="386" mass="43584">HSDFTEQMDCSNDQHFLDQFKKKRVKLTVNGGSYVGTVQCINLNKTILLEEVVNADTGRKLLGPTLFLGEKIKNVELPFSKNCSGPENGEKSVSPLNKFPVKLSLYDDSEFVHYVVVDQFLEKFGPAIMHIKKQQVIGVGANGIGLFQHERLCWIQIATKNMVYLFDILNLGAKAFKNGLSMILENNSILKVVHDCRCISGCLYHQFGVTLTNVFDTQVADLLYFYAETGGFLPDRISTLQECINLHLKMPFCLSSLKIKTDLNKTVASSSCHQMVWYMRPCPEVFLKVMALSVTHLLPLRLALLDALMLDYTALVDSYLGAYRDDPISVHTGYENTGLELPKELQKLESVKKQRRQWALKKYAMNVEGHLLRSCPQVPDEPSDHS</sequence>
<dbReference type="HOGENOM" id="CLU_034376_0_0_1"/>
<dbReference type="InterPro" id="IPR012337">
    <property type="entry name" value="RNaseH-like_sf"/>
</dbReference>
<dbReference type="Proteomes" id="UP000018468">
    <property type="component" value="Linkage group LG7"/>
</dbReference>
<dbReference type="InParanoid" id="W5N3A1"/>
<dbReference type="GeneTree" id="ENSGT00390000003581"/>
<feature type="domain" description="3'-5' exonuclease" evidence="1">
    <location>
        <begin position="118"/>
        <end position="309"/>
    </location>
</feature>
<dbReference type="GO" id="GO:0008408">
    <property type="term" value="F:3'-5' exonuclease activity"/>
    <property type="evidence" value="ECO:0007669"/>
    <property type="project" value="InterPro"/>
</dbReference>
<dbReference type="PANTHER" id="PTHR46628:SF1">
    <property type="entry name" value="PIRNA BIOGENESIS PROTEIN EXD1"/>
    <property type="match status" value="1"/>
</dbReference>
<organism evidence="2 3">
    <name type="scientific">Lepisosteus oculatus</name>
    <name type="common">Spotted gar</name>
    <dbReference type="NCBI Taxonomy" id="7918"/>
    <lineage>
        <taxon>Eukaryota</taxon>
        <taxon>Metazoa</taxon>
        <taxon>Chordata</taxon>
        <taxon>Craniata</taxon>
        <taxon>Vertebrata</taxon>
        <taxon>Euteleostomi</taxon>
        <taxon>Actinopterygii</taxon>
        <taxon>Neopterygii</taxon>
        <taxon>Holostei</taxon>
        <taxon>Semionotiformes</taxon>
        <taxon>Lepisosteidae</taxon>
        <taxon>Lepisosteus</taxon>
    </lineage>
</organism>
<dbReference type="GO" id="GO:0003676">
    <property type="term" value="F:nucleic acid binding"/>
    <property type="evidence" value="ECO:0007669"/>
    <property type="project" value="InterPro"/>
</dbReference>
<dbReference type="EMBL" id="AHAT01019066">
    <property type="status" value="NOT_ANNOTATED_CDS"/>
    <property type="molecule type" value="Genomic_DNA"/>
</dbReference>
<dbReference type="STRING" id="7918.ENSLOCP00000015110"/>
<accession>W5N3A1</accession>
<dbReference type="SUPFAM" id="SSF53098">
    <property type="entry name" value="Ribonuclease H-like"/>
    <property type="match status" value="1"/>
</dbReference>
<proteinExistence type="predicted"/>
<dbReference type="AlphaFoldDB" id="W5N3A1"/>
<name>W5N3A1_LEPOC</name>
<dbReference type="InterPro" id="IPR036397">
    <property type="entry name" value="RNaseH_sf"/>
</dbReference>
<evidence type="ECO:0000313" key="2">
    <source>
        <dbReference type="Ensembl" id="ENSLOCP00000015110.1"/>
    </source>
</evidence>
<reference evidence="2" key="2">
    <citation type="submission" date="2025-08" db="UniProtKB">
        <authorList>
            <consortium name="Ensembl"/>
        </authorList>
    </citation>
    <scope>IDENTIFICATION</scope>
</reference>